<evidence type="ECO:0000313" key="1">
    <source>
        <dbReference type="Proteomes" id="UP000186698"/>
    </source>
</evidence>
<dbReference type="InterPro" id="IPR013761">
    <property type="entry name" value="SAM/pointed_sf"/>
</dbReference>
<dbReference type="AGR" id="Xenbase:XB-GENE-13580955"/>
<proteinExistence type="predicted"/>
<dbReference type="Xenbase" id="XB-GENE-13580955">
    <property type="gene designation" value="XB13580952.L"/>
</dbReference>
<dbReference type="Pfam" id="PF00536">
    <property type="entry name" value="SAM_1"/>
    <property type="match status" value="1"/>
</dbReference>
<dbReference type="PANTHER" id="PTHR14454:SF11">
    <property type="entry name" value="SERRANO, ISOFORM F"/>
    <property type="match status" value="1"/>
</dbReference>
<dbReference type="Bgee" id="108711281">
    <property type="expression patterns" value="Expressed in zone of skin and 10 other cell types or tissues"/>
</dbReference>
<dbReference type="AlphaFoldDB" id="A0A1L8GZU5"/>
<organism evidence="1 2">
    <name type="scientific">Xenopus laevis</name>
    <name type="common">African clawed frog</name>
    <dbReference type="NCBI Taxonomy" id="8355"/>
    <lineage>
        <taxon>Eukaryota</taxon>
        <taxon>Metazoa</taxon>
        <taxon>Chordata</taxon>
        <taxon>Craniata</taxon>
        <taxon>Vertebrata</taxon>
        <taxon>Euteleostomi</taxon>
        <taxon>Amphibia</taxon>
        <taxon>Batrachia</taxon>
        <taxon>Anura</taxon>
        <taxon>Pipoidea</taxon>
        <taxon>Pipidae</taxon>
        <taxon>Xenopodinae</taxon>
        <taxon>Xenopus</taxon>
        <taxon>Xenopus</taxon>
    </lineage>
</organism>
<accession>A0A1L8GZU5</accession>
<keyword evidence="1" id="KW-1185">Reference proteome</keyword>
<dbReference type="PaxDb" id="8355-A0A1L8GZU5"/>
<reference evidence="2" key="1">
    <citation type="submission" date="2025-08" db="UniProtKB">
        <authorList>
            <consortium name="RefSeq"/>
        </authorList>
    </citation>
    <scope>IDENTIFICATION</scope>
    <source>
        <strain evidence="2">J_2021</strain>
        <tissue evidence="2">Erythrocytes</tissue>
    </source>
</reference>
<dbReference type="CTD" id="108711281"/>
<sequence>MDPTGVRWTENEYTLNGYLSKYISSFPSIIKITEGFLGKQEIDSISSSMVIRVHSLYSQRRVIAESRLGKLFSLPIKLKTLKFITTGGSSPINGPNLQCPMTLQEIVTNYHLPVGIHSSKALSFKEKGDEESQEQILPELLLKDTYEENFLLGHPIDKGKIFTKEPIMVPMYMKELRLVVALGFTNDDTNNWNKTFEWLTKQVDNEGDMSEVTFEEIYLLDKKNLSSNEPRYSTIEPIYIDISELGMEQQRNKTLIGTSTHNERHISRVLNQTAKYSLEGVSQVVSNVTTPITNINDIPKDLRGLTVNQVCKCLNLLNMNQYEDAFKGAQVDGQFLYELNCEMMKSCLGMNGLHAVKLMKFRDGWRPNMQDQ</sequence>
<dbReference type="InterPro" id="IPR052281">
    <property type="entry name" value="GAREM"/>
</dbReference>
<dbReference type="STRING" id="8355.A0A1L8GZU5"/>
<dbReference type="Gene3D" id="1.10.150.50">
    <property type="entry name" value="Transcription Factor, Ets-1"/>
    <property type="match status" value="1"/>
</dbReference>
<gene>
    <name evidence="2 3" type="primary">XB13580952.L</name>
</gene>
<dbReference type="RefSeq" id="XP_018108356.1">
    <property type="nucleotide sequence ID" value="XM_018252867.2"/>
</dbReference>
<dbReference type="OrthoDB" id="6077228at2759"/>
<name>A0A1L8GZU5_XENLA</name>
<dbReference type="SUPFAM" id="SSF47769">
    <property type="entry name" value="SAM/Pointed domain"/>
    <property type="match status" value="1"/>
</dbReference>
<dbReference type="PANTHER" id="PTHR14454">
    <property type="entry name" value="GRB2-ASSOCIATED AND REGULATOR OF MAPK PROTEIN FAMILY MEMBER"/>
    <property type="match status" value="1"/>
</dbReference>
<dbReference type="GeneID" id="108711281"/>
<dbReference type="Proteomes" id="UP000186698">
    <property type="component" value="Chromosome 3L"/>
</dbReference>
<protein>
    <submittedName>
        <fullName evidence="2">Uncharacterized protein XB13580952.L</fullName>
    </submittedName>
</protein>
<dbReference type="InterPro" id="IPR001660">
    <property type="entry name" value="SAM"/>
</dbReference>
<evidence type="ECO:0000313" key="3">
    <source>
        <dbReference type="Xenbase" id="XB-GENE-13580955"/>
    </source>
</evidence>
<dbReference type="OMA" id="MMKSCLG"/>
<evidence type="ECO:0000313" key="2">
    <source>
        <dbReference type="RefSeq" id="XP_018108356.1"/>
    </source>
</evidence>
<dbReference type="KEGG" id="xla:108711281"/>